<dbReference type="CDD" id="cd13124">
    <property type="entry name" value="MATE_SpoVB_like"/>
    <property type="match status" value="1"/>
</dbReference>
<evidence type="ECO:0000256" key="4">
    <source>
        <dbReference type="ARBA" id="ARBA00022989"/>
    </source>
</evidence>
<dbReference type="AlphaFoldDB" id="A0A9W5TZG3"/>
<dbReference type="EMBL" id="BMJD01000028">
    <property type="protein sequence ID" value="GGB51159.1"/>
    <property type="molecule type" value="Genomic_DNA"/>
</dbReference>
<keyword evidence="3 6" id="KW-0812">Transmembrane</keyword>
<feature type="transmembrane region" description="Helical" evidence="6">
    <location>
        <begin position="128"/>
        <end position="146"/>
    </location>
</feature>
<proteinExistence type="predicted"/>
<feature type="transmembrane region" description="Helical" evidence="6">
    <location>
        <begin position="191"/>
        <end position="211"/>
    </location>
</feature>
<feature type="transmembrane region" description="Helical" evidence="6">
    <location>
        <begin position="383"/>
        <end position="401"/>
    </location>
</feature>
<feature type="transmembrane region" description="Helical" evidence="6">
    <location>
        <begin position="284"/>
        <end position="304"/>
    </location>
</feature>
<evidence type="ECO:0000256" key="6">
    <source>
        <dbReference type="SAM" id="Phobius"/>
    </source>
</evidence>
<feature type="transmembrane region" description="Helical" evidence="6">
    <location>
        <begin position="232"/>
        <end position="252"/>
    </location>
</feature>
<reference evidence="7" key="2">
    <citation type="submission" date="2020-09" db="EMBL/GenBank/DDBJ databases">
        <authorList>
            <person name="Sun Q."/>
            <person name="Zhou Y."/>
        </authorList>
    </citation>
    <scope>NUCLEOTIDE SEQUENCE</scope>
    <source>
        <strain evidence="7">CGMCC 1.15454</strain>
    </source>
</reference>
<reference evidence="7" key="1">
    <citation type="journal article" date="2014" name="Int. J. Syst. Evol. Microbiol.">
        <title>Complete genome sequence of Corynebacterium casei LMG S-19264T (=DSM 44701T), isolated from a smear-ripened cheese.</title>
        <authorList>
            <consortium name="US DOE Joint Genome Institute (JGI-PGF)"/>
            <person name="Walter F."/>
            <person name="Albersmeier A."/>
            <person name="Kalinowski J."/>
            <person name="Ruckert C."/>
        </authorList>
    </citation>
    <scope>NUCLEOTIDE SEQUENCE</scope>
    <source>
        <strain evidence="7">CGMCC 1.15454</strain>
    </source>
</reference>
<organism evidence="7 8">
    <name type="scientific">Lentibacillus populi</name>
    <dbReference type="NCBI Taxonomy" id="1827502"/>
    <lineage>
        <taxon>Bacteria</taxon>
        <taxon>Bacillati</taxon>
        <taxon>Bacillota</taxon>
        <taxon>Bacilli</taxon>
        <taxon>Bacillales</taxon>
        <taxon>Bacillaceae</taxon>
        <taxon>Lentibacillus</taxon>
    </lineage>
</organism>
<keyword evidence="4 6" id="KW-1133">Transmembrane helix</keyword>
<feature type="transmembrane region" description="Helical" evidence="6">
    <location>
        <begin position="85"/>
        <end position="108"/>
    </location>
</feature>
<feature type="transmembrane region" description="Helical" evidence="6">
    <location>
        <begin position="167"/>
        <end position="185"/>
    </location>
</feature>
<feature type="transmembrane region" description="Helical" evidence="6">
    <location>
        <begin position="450"/>
        <end position="473"/>
    </location>
</feature>
<evidence type="ECO:0000256" key="1">
    <source>
        <dbReference type="ARBA" id="ARBA00004651"/>
    </source>
</evidence>
<evidence type="ECO:0000313" key="7">
    <source>
        <dbReference type="EMBL" id="GGB51159.1"/>
    </source>
</evidence>
<feature type="transmembrane region" description="Helical" evidence="6">
    <location>
        <begin position="44"/>
        <end position="64"/>
    </location>
</feature>
<dbReference type="GO" id="GO:0005886">
    <property type="term" value="C:plasma membrane"/>
    <property type="evidence" value="ECO:0007669"/>
    <property type="project" value="UniProtKB-SubCell"/>
</dbReference>
<keyword evidence="8" id="KW-1185">Reference proteome</keyword>
<feature type="transmembrane region" description="Helical" evidence="6">
    <location>
        <begin position="325"/>
        <end position="344"/>
    </location>
</feature>
<feature type="transmembrane region" description="Helical" evidence="6">
    <location>
        <begin position="407"/>
        <end position="429"/>
    </location>
</feature>
<evidence type="ECO:0000313" key="8">
    <source>
        <dbReference type="Proteomes" id="UP000621492"/>
    </source>
</evidence>
<evidence type="ECO:0000256" key="3">
    <source>
        <dbReference type="ARBA" id="ARBA00022692"/>
    </source>
</evidence>
<dbReference type="InterPro" id="IPR024923">
    <property type="entry name" value="PG_synth_SpoVB"/>
</dbReference>
<protein>
    <submittedName>
        <fullName evidence="7">Membrane protein YabM</fullName>
    </submittedName>
</protein>
<evidence type="ECO:0000256" key="2">
    <source>
        <dbReference type="ARBA" id="ARBA00022475"/>
    </source>
</evidence>
<feature type="transmembrane region" description="Helical" evidence="6">
    <location>
        <begin position="356"/>
        <end position="378"/>
    </location>
</feature>
<keyword evidence="5 6" id="KW-0472">Membrane</keyword>
<feature type="transmembrane region" description="Helical" evidence="6">
    <location>
        <begin position="12"/>
        <end position="32"/>
    </location>
</feature>
<dbReference type="InterPro" id="IPR050833">
    <property type="entry name" value="Poly_Biosynth_Transport"/>
</dbReference>
<feature type="transmembrane region" description="Helical" evidence="6">
    <location>
        <begin position="479"/>
        <end position="499"/>
    </location>
</feature>
<accession>A0A9W5TZG3</accession>
<dbReference type="InterPro" id="IPR002797">
    <property type="entry name" value="Polysacc_synth"/>
</dbReference>
<keyword evidence="2" id="KW-1003">Cell membrane</keyword>
<dbReference type="Pfam" id="PF01943">
    <property type="entry name" value="Polysacc_synt"/>
    <property type="match status" value="1"/>
</dbReference>
<dbReference type="Proteomes" id="UP000621492">
    <property type="component" value="Unassembled WGS sequence"/>
</dbReference>
<evidence type="ECO:0000256" key="5">
    <source>
        <dbReference type="ARBA" id="ARBA00023136"/>
    </source>
</evidence>
<comment type="subcellular location">
    <subcellularLocation>
        <location evidence="1">Cell membrane</location>
        <topology evidence="1">Multi-pass membrane protein</topology>
    </subcellularLocation>
</comment>
<dbReference type="PANTHER" id="PTHR30250:SF29">
    <property type="entry name" value="POLYSACCHARIDE BIOSYNTHESIS PROTEIN C-TERMINAL DOMAIN-CONTAINING PROTEIN"/>
    <property type="match status" value="1"/>
</dbReference>
<name>A0A9W5TZG3_9BACI</name>
<dbReference type="RefSeq" id="WP_188725463.1">
    <property type="nucleotide sequence ID" value="NZ_BMJD01000028.1"/>
</dbReference>
<gene>
    <name evidence="7" type="primary">yabM</name>
    <name evidence="7" type="ORF">GCM10011409_30910</name>
</gene>
<comment type="caution">
    <text evidence="7">The sequence shown here is derived from an EMBL/GenBank/DDBJ whole genome shotgun (WGS) entry which is preliminary data.</text>
</comment>
<sequence length="532" mass="58264">MDGNESNKLVKGALILTMAGVISKVLSAGYRIPLQNLTGDIGFYIYQQVYPFLGIALVLSLYGFPPAIAKMAVEIGAKDRQLSYSSFYIPILSILFVVNGAIFLFLFLNAHEIAIWMGNIHLETGLEYTAFAFLLIPLTALLRGVFQGSYQMTPTALSQIGEQTVRVVMIIFAAAMLTGTGKNIYEIGIAAAIASIAGSVMAFVVLGVYFLKHKPIGSGSFPIPWGFYLKTLLIFGVIAALNHMLLLVIQFADAFTLVPGLMEYGLSQHEAMAAKGVFDRGQPLIQLGTVIGSSFALALIPSISKQKLEANPIQFHHYIRSTLKFSFYLAVGATIGLIIIFPDANMLLFQNDKGTASLRILVMAIVLCSIAITASSILQGLGYLKRTAAFIFIAFFIKWIANQVLVPLLGITGSAIATVISLLILSGLVMIELKRKLPDLLFWKTLNWRALIISGLGMAIYLLLIDFSIHLFTYSRFGLLIYVLFVVLSGAAVYLVLLLKNKAFTEEELMMLPFSSFLVQLHKGRRKRGSKN</sequence>
<dbReference type="PANTHER" id="PTHR30250">
    <property type="entry name" value="PST FAMILY PREDICTED COLANIC ACID TRANSPORTER"/>
    <property type="match status" value="1"/>
</dbReference>